<dbReference type="Proteomes" id="UP000710432">
    <property type="component" value="Unassembled WGS sequence"/>
</dbReference>
<proteinExistence type="predicted"/>
<gene>
    <name evidence="1" type="ORF">LTLLF_107135</name>
</gene>
<protein>
    <submittedName>
        <fullName evidence="1">Coiled-coil domain-containing protein 24</fullName>
    </submittedName>
</protein>
<name>A0A8J6KT17_MICOH</name>
<sequence length="314" mass="35523">MSRDSPALWELVEEHVPLPERPEVKRILGEAAVDLSLELREEVGVRGKVPQLSLQVAMLKALLQESRSSQASGSHPMPDSPSLLAPPPLLRDIVRQELRQLLQGLRLKAVCEGRDQTQVWAQYSPRVLRFALEEPGCDSTQQEVSRMRASKPRSLLEEECHMLQKEISDLQHCLETEQMQACQPYKATLEPTLAEIKEQKKAMEQELQVSMGPSYVSAKHRYTQTQGRWGRVKGQVMGISQLPIPCRQKPLRSIPGFRPFPCLHGYMPTPPSERCPHPQGQAITHRWRGRQLRYSYWEEPASTSVSSAASQAPT</sequence>
<accession>A0A8J6KT17</accession>
<organism evidence="1 2">
    <name type="scientific">Microtus ochrogaster</name>
    <name type="common">Prairie vole</name>
    <dbReference type="NCBI Taxonomy" id="79684"/>
    <lineage>
        <taxon>Eukaryota</taxon>
        <taxon>Metazoa</taxon>
        <taxon>Chordata</taxon>
        <taxon>Craniata</taxon>
        <taxon>Vertebrata</taxon>
        <taxon>Euteleostomi</taxon>
        <taxon>Mammalia</taxon>
        <taxon>Eutheria</taxon>
        <taxon>Euarchontoglires</taxon>
        <taxon>Glires</taxon>
        <taxon>Rodentia</taxon>
        <taxon>Myomorpha</taxon>
        <taxon>Muroidea</taxon>
        <taxon>Cricetidae</taxon>
        <taxon>Arvicolinae</taxon>
        <taxon>Microtus</taxon>
    </lineage>
</organism>
<dbReference type="EMBL" id="JAATJU010026200">
    <property type="protein sequence ID" value="KAH0502087.1"/>
    <property type="molecule type" value="Genomic_DNA"/>
</dbReference>
<comment type="caution">
    <text evidence="1">The sequence shown here is derived from an EMBL/GenBank/DDBJ whole genome shotgun (WGS) entry which is preliminary data.</text>
</comment>
<evidence type="ECO:0000313" key="1">
    <source>
        <dbReference type="EMBL" id="KAH0502087.1"/>
    </source>
</evidence>
<dbReference type="PANTHER" id="PTHR28601:SF1">
    <property type="entry name" value="COILED-COIL DOMAIN-CONTAINING PROTEIN 24"/>
    <property type="match status" value="1"/>
</dbReference>
<dbReference type="InterPro" id="IPR031367">
    <property type="entry name" value="CCDC24"/>
</dbReference>
<dbReference type="AlphaFoldDB" id="A0A8J6KT17"/>
<dbReference type="Pfam" id="PF15669">
    <property type="entry name" value="CCDC24"/>
    <property type="match status" value="2"/>
</dbReference>
<evidence type="ECO:0000313" key="2">
    <source>
        <dbReference type="Proteomes" id="UP000710432"/>
    </source>
</evidence>
<reference evidence="1" key="1">
    <citation type="submission" date="2020-03" db="EMBL/GenBank/DDBJ databases">
        <title>Studies in the Genomics of Life Span.</title>
        <authorList>
            <person name="Glass D."/>
        </authorList>
    </citation>
    <scope>NUCLEOTIDE SEQUENCE</scope>
    <source>
        <strain evidence="1">LTLLF</strain>
        <tissue evidence="1">Muscle</tissue>
    </source>
</reference>
<dbReference type="PANTHER" id="PTHR28601">
    <property type="entry name" value="COILED-COIL DOMAIN-CONTAINING PROTEIN 24"/>
    <property type="match status" value="1"/>
</dbReference>